<dbReference type="AlphaFoldDB" id="A0A4R3ZSV1"/>
<gene>
    <name evidence="1" type="ORF">EDD19_11316</name>
</gene>
<evidence type="ECO:0000313" key="2">
    <source>
        <dbReference type="Proteomes" id="UP000295805"/>
    </source>
</evidence>
<organism evidence="1 2">
    <name type="scientific">Dietzia cinnamea</name>
    <dbReference type="NCBI Taxonomy" id="321318"/>
    <lineage>
        <taxon>Bacteria</taxon>
        <taxon>Bacillati</taxon>
        <taxon>Actinomycetota</taxon>
        <taxon>Actinomycetes</taxon>
        <taxon>Mycobacteriales</taxon>
        <taxon>Dietziaceae</taxon>
        <taxon>Dietzia</taxon>
    </lineage>
</organism>
<accession>A0A4R3ZSV1</accession>
<sequence length="32" mass="3739">MPLTGQYEPPRVGDYTAREVTGAERDEWWART</sequence>
<comment type="caution">
    <text evidence="1">The sequence shown here is derived from an EMBL/GenBank/DDBJ whole genome shotgun (WGS) entry which is preliminary data.</text>
</comment>
<dbReference type="Proteomes" id="UP000295805">
    <property type="component" value="Unassembled WGS sequence"/>
</dbReference>
<protein>
    <submittedName>
        <fullName evidence="1">Uncharacterized protein</fullName>
    </submittedName>
</protein>
<dbReference type="EMBL" id="SMCX01000013">
    <property type="protein sequence ID" value="TCW23326.1"/>
    <property type="molecule type" value="Genomic_DNA"/>
</dbReference>
<reference evidence="1 2" key="1">
    <citation type="submission" date="2019-03" db="EMBL/GenBank/DDBJ databases">
        <title>Root nodule microbial communities of legume samples collected from USA, Mexico and Botswana.</title>
        <authorList>
            <person name="Hirsch A."/>
        </authorList>
    </citation>
    <scope>NUCLEOTIDE SEQUENCE [LARGE SCALE GENOMIC DNA]</scope>
    <source>
        <strain evidence="1 2">55</strain>
    </source>
</reference>
<proteinExistence type="predicted"/>
<name>A0A4R3ZSV1_9ACTN</name>
<evidence type="ECO:0000313" key="1">
    <source>
        <dbReference type="EMBL" id="TCW23326.1"/>
    </source>
</evidence>